<dbReference type="OMA" id="NGAHPFR"/>
<organism evidence="2 3">
    <name type="scientific">Paracoccidioides lutzii (strain ATCC MYA-826 / Pb01)</name>
    <name type="common">Paracoccidioides brasiliensis</name>
    <dbReference type="NCBI Taxonomy" id="502779"/>
    <lineage>
        <taxon>Eukaryota</taxon>
        <taxon>Fungi</taxon>
        <taxon>Dikarya</taxon>
        <taxon>Ascomycota</taxon>
        <taxon>Pezizomycotina</taxon>
        <taxon>Eurotiomycetes</taxon>
        <taxon>Eurotiomycetidae</taxon>
        <taxon>Onygenales</taxon>
        <taxon>Ajellomycetaceae</taxon>
        <taxon>Paracoccidioides</taxon>
    </lineage>
</organism>
<name>A0A0A2VMY5_PARBA</name>
<dbReference type="InterPro" id="IPR039198">
    <property type="entry name" value="Srl3/Whi5"/>
</dbReference>
<dbReference type="GO" id="GO:0000082">
    <property type="term" value="P:G1/S transition of mitotic cell cycle"/>
    <property type="evidence" value="ECO:0007669"/>
    <property type="project" value="InterPro"/>
</dbReference>
<protein>
    <submittedName>
        <fullName evidence="2">Uncharacterized protein</fullName>
    </submittedName>
</protein>
<evidence type="ECO:0000313" key="2">
    <source>
        <dbReference type="EMBL" id="KGQ02179.1"/>
    </source>
</evidence>
<feature type="compositionally biased region" description="Low complexity" evidence="1">
    <location>
        <begin position="22"/>
        <end position="34"/>
    </location>
</feature>
<dbReference type="HOGENOM" id="CLU_513973_0_0_1"/>
<dbReference type="RefSeq" id="XP_015703639.1">
    <property type="nucleotide sequence ID" value="XM_015846835.1"/>
</dbReference>
<feature type="region of interest" description="Disordered" evidence="1">
    <location>
        <begin position="397"/>
        <end position="441"/>
    </location>
</feature>
<feature type="region of interest" description="Disordered" evidence="1">
    <location>
        <begin position="286"/>
        <end position="317"/>
    </location>
</feature>
<reference evidence="2 3" key="1">
    <citation type="journal article" date="2011" name="PLoS Genet.">
        <title>Comparative genomic analysis of human fungal pathogens causing paracoccidioidomycosis.</title>
        <authorList>
            <person name="Desjardins C.A."/>
            <person name="Champion M.D."/>
            <person name="Holder J.W."/>
            <person name="Muszewska A."/>
            <person name="Goldberg J."/>
            <person name="Bailao A.M."/>
            <person name="Brigido M.M."/>
            <person name="Ferreira M.E."/>
            <person name="Garcia A.M."/>
            <person name="Grynberg M."/>
            <person name="Gujja S."/>
            <person name="Heiman D.I."/>
            <person name="Henn M.R."/>
            <person name="Kodira C.D."/>
            <person name="Leon-Narvaez H."/>
            <person name="Longo L.V."/>
            <person name="Ma L.J."/>
            <person name="Malavazi I."/>
            <person name="Matsuo A.L."/>
            <person name="Morais F.V."/>
            <person name="Pereira M."/>
            <person name="Rodriguez-Brito S."/>
            <person name="Sakthikumar S."/>
            <person name="Salem-Izacc S.M."/>
            <person name="Sykes S.M."/>
            <person name="Teixeira M.M."/>
            <person name="Vallejo M.C."/>
            <person name="Walter M.E."/>
            <person name="Yandava C."/>
            <person name="Young S."/>
            <person name="Zeng Q."/>
            <person name="Zucker J."/>
            <person name="Felipe M.S."/>
            <person name="Goldman G.H."/>
            <person name="Haas B.J."/>
            <person name="McEwen J.G."/>
            <person name="Nino-Vega G."/>
            <person name="Puccia R."/>
            <person name="San-Blas G."/>
            <person name="Soares C.M."/>
            <person name="Birren B.W."/>
            <person name="Cuomo C.A."/>
        </authorList>
    </citation>
    <scope>NUCLEOTIDE SEQUENCE [LARGE SCALE GENOMIC DNA]</scope>
    <source>
        <strain evidence="3">ATCC MYA-826 / Pb01</strain>
    </source>
</reference>
<dbReference type="EMBL" id="KN293992">
    <property type="protein sequence ID" value="KGQ02179.1"/>
    <property type="molecule type" value="Genomic_DNA"/>
</dbReference>
<feature type="compositionally biased region" description="Polar residues" evidence="1">
    <location>
        <begin position="361"/>
        <end position="370"/>
    </location>
</feature>
<dbReference type="GeneID" id="26970245"/>
<dbReference type="PANTHER" id="PTHR28246:SF1">
    <property type="entry name" value="G1-SPECIFIC TRANSCRIPTIONAL REPRESSOR WHI5-RELATED"/>
    <property type="match status" value="1"/>
</dbReference>
<feature type="compositionally biased region" description="Polar residues" evidence="1">
    <location>
        <begin position="397"/>
        <end position="419"/>
    </location>
</feature>
<dbReference type="GO" id="GO:0003712">
    <property type="term" value="F:transcription coregulator activity"/>
    <property type="evidence" value="ECO:0007669"/>
    <property type="project" value="TreeGrafter"/>
</dbReference>
<dbReference type="KEGG" id="pbl:PAAG_11134"/>
<evidence type="ECO:0000256" key="1">
    <source>
        <dbReference type="SAM" id="MobiDB-lite"/>
    </source>
</evidence>
<dbReference type="PANTHER" id="PTHR28246">
    <property type="entry name" value="G1-SPECIFIC TRANSCRIPTIONAL REPRESSOR WHI5-RELATED"/>
    <property type="match status" value="1"/>
</dbReference>
<dbReference type="AlphaFoldDB" id="A0A0A2VMY5"/>
<dbReference type="STRING" id="502779.A0A0A2VMY5"/>
<dbReference type="GO" id="GO:0005737">
    <property type="term" value="C:cytoplasm"/>
    <property type="evidence" value="ECO:0007669"/>
    <property type="project" value="TreeGrafter"/>
</dbReference>
<feature type="region of interest" description="Disordered" evidence="1">
    <location>
        <begin position="22"/>
        <end position="48"/>
    </location>
</feature>
<proteinExistence type="predicted"/>
<dbReference type="Proteomes" id="UP000002059">
    <property type="component" value="Partially assembled WGS sequence"/>
</dbReference>
<feature type="compositionally biased region" description="Polar residues" evidence="1">
    <location>
        <begin position="306"/>
        <end position="317"/>
    </location>
</feature>
<feature type="compositionally biased region" description="Low complexity" evidence="1">
    <location>
        <begin position="349"/>
        <end position="360"/>
    </location>
</feature>
<dbReference type="VEuPathDB" id="FungiDB:PAAG_11134"/>
<feature type="region of interest" description="Disordered" evidence="1">
    <location>
        <begin position="347"/>
        <end position="375"/>
    </location>
</feature>
<keyword evidence="3" id="KW-1185">Reference proteome</keyword>
<accession>A0A0A2VMY5</accession>
<sequence length="530" mass="57080">MNNSKPISPFSVVSNGALPHLQTSSSTLTQSSLTGAMGPNITSSTPLSGLSNHDYPPFPLSHSLAKSPYAHAHSRSVDLGSLPSTNLSKTTVANALNESSSRVNMPTEIPQGQKRTANGEMKSNVFPGPFQSLKPVTATRRSRTMSIDLTGSRIMELSAQLRARLSYAAAKVQKEWPIRTLEEEHTVLPGLGYSSTSQSPLPLGFKGSSSYPMRPKHSRARHSISSTSATDGLSKLRNPDSADDLLSTTPMSLTPNHNQIFSPDGNPRIPPLPPAAAFTNANPPKLAPPADIISGNGSATRRRPNPNDSLIQNGRPNQNNYQKMTFTVRGHSASSTQTTNSTVAILDNSPQSQPQLSLQSATPDNDTTTMPVPKLRTPSQNALMEKDAIETLLFMSSPENSGYHPSSQNAQQSDYSNTHLTLPLPPLPRPAPQQSSSVGGRLGLGIRLHNTCNSTRPPRKVSFADDISNWSNDAYLRDGSNGLREHEAGDAIDRMLDELGDSDSESEGSWLTRFMSHNDRGEAMRPNRSG</sequence>
<dbReference type="OrthoDB" id="2359117at2759"/>
<gene>
    <name evidence="2" type="ORF">PAAG_11134</name>
</gene>
<dbReference type="GO" id="GO:0033309">
    <property type="term" value="C:SBF transcription complex"/>
    <property type="evidence" value="ECO:0007669"/>
    <property type="project" value="TreeGrafter"/>
</dbReference>
<evidence type="ECO:0000313" key="3">
    <source>
        <dbReference type="Proteomes" id="UP000002059"/>
    </source>
</evidence>
<feature type="region of interest" description="Disordered" evidence="1">
    <location>
        <begin position="192"/>
        <end position="244"/>
    </location>
</feature>